<dbReference type="AlphaFoldDB" id="A0A9W9G9W2"/>
<keyword evidence="1" id="KW-0732">Signal</keyword>
<dbReference type="Proteomes" id="UP001141434">
    <property type="component" value="Unassembled WGS sequence"/>
</dbReference>
<dbReference type="GO" id="GO:0008237">
    <property type="term" value="F:metallopeptidase activity"/>
    <property type="evidence" value="ECO:0007669"/>
    <property type="project" value="InterPro"/>
</dbReference>
<comment type="caution">
    <text evidence="2">The sequence shown here is derived from an EMBL/GenBank/DDBJ whole genome shotgun (WGS) entry which is preliminary data.</text>
</comment>
<evidence type="ECO:0000313" key="2">
    <source>
        <dbReference type="EMBL" id="KAJ5114806.1"/>
    </source>
</evidence>
<name>A0A9W9G9W2_9EURO</name>
<dbReference type="GeneID" id="81390317"/>
<reference evidence="2" key="2">
    <citation type="journal article" date="2023" name="IMA Fungus">
        <title>Comparative genomic study of the Penicillium genus elucidates a diverse pangenome and 15 lateral gene transfer events.</title>
        <authorList>
            <person name="Petersen C."/>
            <person name="Sorensen T."/>
            <person name="Nielsen M.R."/>
            <person name="Sondergaard T.E."/>
            <person name="Sorensen J.L."/>
            <person name="Fitzpatrick D.A."/>
            <person name="Frisvad J.C."/>
            <person name="Nielsen K.L."/>
        </authorList>
    </citation>
    <scope>NUCLEOTIDE SEQUENCE</scope>
    <source>
        <strain evidence="2">IBT 34128</strain>
    </source>
</reference>
<proteinExistence type="predicted"/>
<sequence>MRFPLTLTVLSLSLSLFCVASSRLGQKDAIAALRTRDKPPPNGKPPHLKVKKVLQGEAFWYYGFEKDSYWFNFYEHLWEQLVEVVNLVGNSGFSDDIFKTWFSEIEGQVVEKMLEVIREKISPRCEADNSPKIWIVAGDPDNQCGDKTVAYSKSVSYLNPRPKQMDPGDFTQGKTGDYYMAFCGKNIEARPYLLDCSAFQSRKFAKKDMPLVFTMLHELGHFEFIGNKVLNEFPSVIRSSKISKMNGLGFAVAPEVYDPEFCSLMANEADKTPTCKIQPTRNPDNYAWFALVR</sequence>
<evidence type="ECO:0000256" key="1">
    <source>
        <dbReference type="SAM" id="SignalP"/>
    </source>
</evidence>
<feature type="signal peptide" evidence="1">
    <location>
        <begin position="1"/>
        <end position="22"/>
    </location>
</feature>
<feature type="chain" id="PRO_5040877286" evidence="1">
    <location>
        <begin position="23"/>
        <end position="293"/>
    </location>
</feature>
<keyword evidence="3" id="KW-1185">Reference proteome</keyword>
<dbReference type="InterPro" id="IPR024079">
    <property type="entry name" value="MetalloPept_cat_dom_sf"/>
</dbReference>
<accession>A0A9W9G9W2</accession>
<dbReference type="Gene3D" id="3.40.390.10">
    <property type="entry name" value="Collagenase (Catalytic Domain)"/>
    <property type="match status" value="1"/>
</dbReference>
<dbReference type="EMBL" id="JAPMSZ010000001">
    <property type="protein sequence ID" value="KAJ5114806.1"/>
    <property type="molecule type" value="Genomic_DNA"/>
</dbReference>
<dbReference type="RefSeq" id="XP_056515999.1">
    <property type="nucleotide sequence ID" value="XM_056651149.1"/>
</dbReference>
<gene>
    <name evidence="2" type="ORF">NUU61_000565</name>
</gene>
<organism evidence="2 3">
    <name type="scientific">Penicillium alfredii</name>
    <dbReference type="NCBI Taxonomy" id="1506179"/>
    <lineage>
        <taxon>Eukaryota</taxon>
        <taxon>Fungi</taxon>
        <taxon>Dikarya</taxon>
        <taxon>Ascomycota</taxon>
        <taxon>Pezizomycotina</taxon>
        <taxon>Eurotiomycetes</taxon>
        <taxon>Eurotiomycetidae</taxon>
        <taxon>Eurotiales</taxon>
        <taxon>Aspergillaceae</taxon>
        <taxon>Penicillium</taxon>
    </lineage>
</organism>
<evidence type="ECO:0000313" key="3">
    <source>
        <dbReference type="Proteomes" id="UP001141434"/>
    </source>
</evidence>
<reference evidence="2" key="1">
    <citation type="submission" date="2022-11" db="EMBL/GenBank/DDBJ databases">
        <authorList>
            <person name="Petersen C."/>
        </authorList>
    </citation>
    <scope>NUCLEOTIDE SEQUENCE</scope>
    <source>
        <strain evidence="2">IBT 34128</strain>
    </source>
</reference>
<protein>
    <submittedName>
        <fullName evidence="2">Uncharacterized protein</fullName>
    </submittedName>
</protein>